<dbReference type="SUPFAM" id="SSF51735">
    <property type="entry name" value="NAD(P)-binding Rossmann-fold domains"/>
    <property type="match status" value="1"/>
</dbReference>
<comment type="cofactor">
    <cofactor evidence="1 14">
        <name>Zn(2+)</name>
        <dbReference type="ChEBI" id="CHEBI:29105"/>
    </cofactor>
</comment>
<dbReference type="OrthoDB" id="417550at2759"/>
<evidence type="ECO:0000256" key="13">
    <source>
        <dbReference type="ARBA" id="ARBA00049243"/>
    </source>
</evidence>
<reference evidence="17" key="4">
    <citation type="submission" date="2019-03" db="UniProtKB">
        <authorList>
            <consortium name="EnsemblPlants"/>
        </authorList>
    </citation>
    <scope>IDENTIFICATION</scope>
</reference>
<dbReference type="CDD" id="cd08301">
    <property type="entry name" value="alcohol_DH_plants"/>
    <property type="match status" value="1"/>
</dbReference>
<dbReference type="InterPro" id="IPR036291">
    <property type="entry name" value="NAD(P)-bd_dom_sf"/>
</dbReference>
<dbReference type="SMR" id="A0A453HKW5"/>
<dbReference type="GeneID" id="109760746"/>
<evidence type="ECO:0000256" key="12">
    <source>
        <dbReference type="ARBA" id="ARBA00049164"/>
    </source>
</evidence>
<evidence type="ECO:0000256" key="7">
    <source>
        <dbReference type="ARBA" id="ARBA00022723"/>
    </source>
</evidence>
<dbReference type="EnsemblPlants" id="AET4Gv20222600.1">
    <property type="protein sequence ID" value="AET4Gv20222600.1"/>
    <property type="gene ID" value="AET4Gv20222600"/>
</dbReference>
<evidence type="ECO:0000259" key="16">
    <source>
        <dbReference type="Pfam" id="PF08240"/>
    </source>
</evidence>
<reference evidence="17" key="5">
    <citation type="journal article" date="2021" name="G3 (Bethesda)">
        <title>Aegilops tauschii genome assembly Aet v5.0 features greater sequence contiguity and improved annotation.</title>
        <authorList>
            <person name="Wang L."/>
            <person name="Zhu T."/>
            <person name="Rodriguez J.C."/>
            <person name="Deal K.R."/>
            <person name="Dubcovsky J."/>
            <person name="McGuire P.E."/>
            <person name="Lux T."/>
            <person name="Spannagl M."/>
            <person name="Mayer K.F.X."/>
            <person name="Baldrich P."/>
            <person name="Meyers B.C."/>
            <person name="Huo N."/>
            <person name="Gu Y.Q."/>
            <person name="Zhou H."/>
            <person name="Devos K.M."/>
            <person name="Bennetzen J.L."/>
            <person name="Unver T."/>
            <person name="Budak H."/>
            <person name="Gulick P.J."/>
            <person name="Galiba G."/>
            <person name="Kalapos B."/>
            <person name="Nelson D.R."/>
            <person name="Li P."/>
            <person name="You F.M."/>
            <person name="Luo M.C."/>
            <person name="Dvorak J."/>
        </authorList>
    </citation>
    <scope>NUCLEOTIDE SEQUENCE [LARGE SCALE GENOMIC DNA]</scope>
    <source>
        <strain evidence="17">cv. AL8/78</strain>
    </source>
</reference>
<dbReference type="Pfam" id="PF08240">
    <property type="entry name" value="ADH_N"/>
    <property type="match status" value="1"/>
</dbReference>
<evidence type="ECO:0000256" key="8">
    <source>
        <dbReference type="ARBA" id="ARBA00022833"/>
    </source>
</evidence>
<keyword evidence="10" id="KW-0520">NAD</keyword>
<keyword evidence="7 14" id="KW-0479">Metal-binding</keyword>
<dbReference type="Proteomes" id="UP000015105">
    <property type="component" value="Chromosome 4D"/>
</dbReference>
<evidence type="ECO:0000256" key="6">
    <source>
        <dbReference type="ARBA" id="ARBA00022490"/>
    </source>
</evidence>
<dbReference type="PANTHER" id="PTHR43880">
    <property type="entry name" value="ALCOHOL DEHYDROGENASE"/>
    <property type="match status" value="1"/>
</dbReference>
<reference evidence="17" key="3">
    <citation type="journal article" date="2017" name="Nature">
        <title>Genome sequence of the progenitor of the wheat D genome Aegilops tauschii.</title>
        <authorList>
            <person name="Luo M.C."/>
            <person name="Gu Y.Q."/>
            <person name="Puiu D."/>
            <person name="Wang H."/>
            <person name="Twardziok S.O."/>
            <person name="Deal K.R."/>
            <person name="Huo N."/>
            <person name="Zhu T."/>
            <person name="Wang L."/>
            <person name="Wang Y."/>
            <person name="McGuire P.E."/>
            <person name="Liu S."/>
            <person name="Long H."/>
            <person name="Ramasamy R.K."/>
            <person name="Rodriguez J.C."/>
            <person name="Van S.L."/>
            <person name="Yuan L."/>
            <person name="Wang Z."/>
            <person name="Xia Z."/>
            <person name="Xiao L."/>
            <person name="Anderson O.D."/>
            <person name="Ouyang S."/>
            <person name="Liang Y."/>
            <person name="Zimin A.V."/>
            <person name="Pertea G."/>
            <person name="Qi P."/>
            <person name="Bennetzen J.L."/>
            <person name="Dai X."/>
            <person name="Dawson M.W."/>
            <person name="Muller H.G."/>
            <person name="Kugler K."/>
            <person name="Rivarola-Duarte L."/>
            <person name="Spannagl M."/>
            <person name="Mayer K.F.X."/>
            <person name="Lu F.H."/>
            <person name="Bevan M.W."/>
            <person name="Leroy P."/>
            <person name="Li P."/>
            <person name="You F.M."/>
            <person name="Sun Q."/>
            <person name="Liu Z."/>
            <person name="Lyons E."/>
            <person name="Wicker T."/>
            <person name="Salzberg S.L."/>
            <person name="Devos K.M."/>
            <person name="Dvorak J."/>
        </authorList>
    </citation>
    <scope>NUCLEOTIDE SEQUENCE [LARGE SCALE GENOMIC DNA]</scope>
    <source>
        <strain evidence="17">cv. AL8/78</strain>
    </source>
</reference>
<comment type="catalytic activity">
    <reaction evidence="12">
        <text>a secondary alcohol + NAD(+) = a ketone + NADH + H(+)</text>
        <dbReference type="Rhea" id="RHEA:10740"/>
        <dbReference type="ChEBI" id="CHEBI:15378"/>
        <dbReference type="ChEBI" id="CHEBI:17087"/>
        <dbReference type="ChEBI" id="CHEBI:35681"/>
        <dbReference type="ChEBI" id="CHEBI:57540"/>
        <dbReference type="ChEBI" id="CHEBI:57945"/>
        <dbReference type="EC" id="1.1.1.1"/>
    </reaction>
</comment>
<dbReference type="FunFam" id="3.90.180.10:FF:000067">
    <property type="entry name" value="alcohol dehydrogenase 1-like isoform X1"/>
    <property type="match status" value="1"/>
</dbReference>
<feature type="domain" description="Alcohol dehydrogenase-like N-terminal" evidence="16">
    <location>
        <begin position="35"/>
        <end position="163"/>
    </location>
</feature>
<evidence type="ECO:0000256" key="1">
    <source>
        <dbReference type="ARBA" id="ARBA00001947"/>
    </source>
</evidence>
<keyword evidence="9" id="KW-0560">Oxidoreductase</keyword>
<dbReference type="Gramene" id="AET4Gv20222600.15">
    <property type="protein sequence ID" value="AET4Gv20222600.15"/>
    <property type="gene ID" value="AET4Gv20222600"/>
</dbReference>
<evidence type="ECO:0000256" key="14">
    <source>
        <dbReference type="RuleBase" id="RU361277"/>
    </source>
</evidence>
<comment type="catalytic activity">
    <reaction evidence="13">
        <text>a primary alcohol + NAD(+) = an aldehyde + NADH + H(+)</text>
        <dbReference type="Rhea" id="RHEA:10736"/>
        <dbReference type="ChEBI" id="CHEBI:15378"/>
        <dbReference type="ChEBI" id="CHEBI:15734"/>
        <dbReference type="ChEBI" id="CHEBI:17478"/>
        <dbReference type="ChEBI" id="CHEBI:57540"/>
        <dbReference type="ChEBI" id="CHEBI:57945"/>
        <dbReference type="EC" id="1.1.1.1"/>
    </reaction>
</comment>
<comment type="similarity">
    <text evidence="3 14">Belongs to the zinc-containing alcohol dehydrogenase family.</text>
</comment>
<dbReference type="GO" id="GO:0008270">
    <property type="term" value="F:zinc ion binding"/>
    <property type="evidence" value="ECO:0007669"/>
    <property type="project" value="InterPro"/>
</dbReference>
<dbReference type="GO" id="GO:0046294">
    <property type="term" value="P:formaldehyde catabolic process"/>
    <property type="evidence" value="ECO:0007669"/>
    <property type="project" value="TreeGrafter"/>
</dbReference>
<evidence type="ECO:0000256" key="10">
    <source>
        <dbReference type="ARBA" id="ARBA00023027"/>
    </source>
</evidence>
<dbReference type="GO" id="GO:0004022">
    <property type="term" value="F:alcohol dehydrogenase (NAD+) activity"/>
    <property type="evidence" value="ECO:0007669"/>
    <property type="project" value="UniProtKB-EC"/>
</dbReference>
<accession>A0A453HKW5</accession>
<dbReference type="Pfam" id="PF00107">
    <property type="entry name" value="ADH_zinc_N"/>
    <property type="match status" value="1"/>
</dbReference>
<comment type="subcellular location">
    <subcellularLocation>
        <location evidence="2">Cytoplasm</location>
    </subcellularLocation>
</comment>
<dbReference type="FunFam" id="3.40.50.720:FF:001292">
    <property type="entry name" value="Alcohol dehydrogenase class-P"/>
    <property type="match status" value="1"/>
</dbReference>
<evidence type="ECO:0000256" key="4">
    <source>
        <dbReference type="ARBA" id="ARBA00011738"/>
    </source>
</evidence>
<dbReference type="PROSITE" id="PS00059">
    <property type="entry name" value="ADH_ZINC"/>
    <property type="match status" value="1"/>
</dbReference>
<evidence type="ECO:0000313" key="17">
    <source>
        <dbReference type="EnsemblPlants" id="AET4Gv20222600.1"/>
    </source>
</evidence>
<dbReference type="AlphaFoldDB" id="A0A453HKW5"/>
<protein>
    <recommendedName>
        <fullName evidence="11">Alcohol dehydrogenase 1</fullName>
        <ecNumber evidence="5">1.1.1.1</ecNumber>
    </recommendedName>
</protein>
<dbReference type="InterPro" id="IPR002328">
    <property type="entry name" value="ADH_Zn_CS"/>
</dbReference>
<organism evidence="17 18">
    <name type="scientific">Aegilops tauschii subsp. strangulata</name>
    <name type="common">Goatgrass</name>
    <dbReference type="NCBI Taxonomy" id="200361"/>
    <lineage>
        <taxon>Eukaryota</taxon>
        <taxon>Viridiplantae</taxon>
        <taxon>Streptophyta</taxon>
        <taxon>Embryophyta</taxon>
        <taxon>Tracheophyta</taxon>
        <taxon>Spermatophyta</taxon>
        <taxon>Magnoliopsida</taxon>
        <taxon>Liliopsida</taxon>
        <taxon>Poales</taxon>
        <taxon>Poaceae</taxon>
        <taxon>BOP clade</taxon>
        <taxon>Pooideae</taxon>
        <taxon>Triticodae</taxon>
        <taxon>Triticeae</taxon>
        <taxon>Triticinae</taxon>
        <taxon>Aegilops</taxon>
    </lineage>
</organism>
<evidence type="ECO:0000256" key="9">
    <source>
        <dbReference type="ARBA" id="ARBA00023002"/>
    </source>
</evidence>
<dbReference type="RefSeq" id="XP_020175141.1">
    <property type="nucleotide sequence ID" value="XM_020319552.4"/>
</dbReference>
<evidence type="ECO:0000259" key="15">
    <source>
        <dbReference type="Pfam" id="PF00107"/>
    </source>
</evidence>
<name>A0A453HKW5_AEGTS</name>
<keyword evidence="8 14" id="KW-0862">Zinc</keyword>
<evidence type="ECO:0000313" key="18">
    <source>
        <dbReference type="Proteomes" id="UP000015105"/>
    </source>
</evidence>
<evidence type="ECO:0000256" key="11">
    <source>
        <dbReference type="ARBA" id="ARBA00041139"/>
    </source>
</evidence>
<proteinExistence type="inferred from homology"/>
<dbReference type="GO" id="GO:0005829">
    <property type="term" value="C:cytosol"/>
    <property type="evidence" value="ECO:0007669"/>
    <property type="project" value="TreeGrafter"/>
</dbReference>
<dbReference type="OMA" id="YIFAVEP"/>
<dbReference type="InterPro" id="IPR011032">
    <property type="entry name" value="GroES-like_sf"/>
</dbReference>
<dbReference type="Gene3D" id="3.90.180.10">
    <property type="entry name" value="Medium-chain alcohol dehydrogenases, catalytic domain"/>
    <property type="match status" value="1"/>
</dbReference>
<evidence type="ECO:0000256" key="3">
    <source>
        <dbReference type="ARBA" id="ARBA00008072"/>
    </source>
</evidence>
<keyword evidence="18" id="KW-1185">Reference proteome</keyword>
<dbReference type="Gramene" id="AET4Gv20222600.1">
    <property type="protein sequence ID" value="AET4Gv20222600.1"/>
    <property type="gene ID" value="AET4Gv20222600"/>
</dbReference>
<dbReference type="GO" id="GO:0051903">
    <property type="term" value="F:S-(hydroxymethyl)glutathione dehydrogenase [NAD(P)+] activity"/>
    <property type="evidence" value="ECO:0007669"/>
    <property type="project" value="TreeGrafter"/>
</dbReference>
<dbReference type="InterPro" id="IPR013154">
    <property type="entry name" value="ADH-like_N"/>
</dbReference>
<comment type="subunit">
    <text evidence="4">Homodimer.</text>
</comment>
<evidence type="ECO:0000256" key="5">
    <source>
        <dbReference type="ARBA" id="ARBA00013190"/>
    </source>
</evidence>
<dbReference type="Gene3D" id="3.40.50.720">
    <property type="entry name" value="NAD(P)-binding Rossmann-like Domain"/>
    <property type="match status" value="1"/>
</dbReference>
<reference evidence="18" key="1">
    <citation type="journal article" date="2014" name="Science">
        <title>Ancient hybridizations among the ancestral genomes of bread wheat.</title>
        <authorList>
            <consortium name="International Wheat Genome Sequencing Consortium,"/>
            <person name="Marcussen T."/>
            <person name="Sandve S.R."/>
            <person name="Heier L."/>
            <person name="Spannagl M."/>
            <person name="Pfeifer M."/>
            <person name="Jakobsen K.S."/>
            <person name="Wulff B.B."/>
            <person name="Steuernagel B."/>
            <person name="Mayer K.F."/>
            <person name="Olsen O.A."/>
        </authorList>
    </citation>
    <scope>NUCLEOTIDE SEQUENCE [LARGE SCALE GENOMIC DNA]</scope>
    <source>
        <strain evidence="18">cv. AL8/78</strain>
    </source>
</reference>
<keyword evidence="6" id="KW-0963">Cytoplasm</keyword>
<dbReference type="InterPro" id="IPR013149">
    <property type="entry name" value="ADH-like_C"/>
</dbReference>
<dbReference type="EnsemblPlants" id="AET4Gv20222600.15">
    <property type="protein sequence ID" value="AET4Gv20222600.15"/>
    <property type="gene ID" value="AET4Gv20222600"/>
</dbReference>
<dbReference type="KEGG" id="ats:109760746"/>
<dbReference type="PANTHER" id="PTHR43880:SF9">
    <property type="entry name" value="ALCOHOL DEHYDROGENASE 1"/>
    <property type="match status" value="1"/>
</dbReference>
<feature type="domain" description="Alcohol dehydrogenase-like C-terminal" evidence="15">
    <location>
        <begin position="205"/>
        <end position="337"/>
    </location>
</feature>
<reference evidence="18" key="2">
    <citation type="journal article" date="2017" name="Nat. Plants">
        <title>The Aegilops tauschii genome reveals multiple impacts of transposons.</title>
        <authorList>
            <person name="Zhao G."/>
            <person name="Zou C."/>
            <person name="Li K."/>
            <person name="Wang K."/>
            <person name="Li T."/>
            <person name="Gao L."/>
            <person name="Zhang X."/>
            <person name="Wang H."/>
            <person name="Yang Z."/>
            <person name="Liu X."/>
            <person name="Jiang W."/>
            <person name="Mao L."/>
            <person name="Kong X."/>
            <person name="Jiao Y."/>
            <person name="Jia J."/>
        </authorList>
    </citation>
    <scope>NUCLEOTIDE SEQUENCE [LARGE SCALE GENOMIC DNA]</scope>
    <source>
        <strain evidence="18">cv. AL8/78</strain>
    </source>
</reference>
<dbReference type="EC" id="1.1.1.1" evidence="5"/>
<sequence>MATAGKVIKCKAAVAWEAGKPLSMEEVEVAPPQAMEVRVKILFTSLCHTDVYFWEAKGQTPMFPRIFGHEAGGIVESVGEGVTELAPGDHVLPVFTGECKECPHCKSAESNMCDLLRINTDRGVMIGDGKSRFSIDGKPIYHFVGTSTFSEYTVMHVGCVAKINPEAPLDKVCVLSCGISTGLGASINVAKPPKGSTVAIFGLGAVGLAAAEGARIAGASRIIGVDLNASRFEEARKFGCTEFVNPKDHTKPVQQVLAEMTNGGVDRSVECTGNVNAMIQAFECVHDGWGVAVLVGVPHKDAEFKTHPMNFLNERTLKGTFFGNFKPRTDLPNVVEMYMRKELEVEKFITHSVPFSEINKAFDLMAKGEGIRCIIRMEN</sequence>
<evidence type="ECO:0000256" key="2">
    <source>
        <dbReference type="ARBA" id="ARBA00004496"/>
    </source>
</evidence>
<dbReference type="SUPFAM" id="SSF50129">
    <property type="entry name" value="GroES-like"/>
    <property type="match status" value="2"/>
</dbReference>